<dbReference type="RefSeq" id="WP_110258038.1">
    <property type="nucleotide sequence ID" value="NZ_QJKB01000017.1"/>
</dbReference>
<dbReference type="PANTHER" id="PTHR46825">
    <property type="entry name" value="D-ALANYL-D-ALANINE-CARBOXYPEPTIDASE/ENDOPEPTIDASE AMPH"/>
    <property type="match status" value="1"/>
</dbReference>
<organism evidence="3 4">
    <name type="scientific">Undibacterium pigrum</name>
    <dbReference type="NCBI Taxonomy" id="401470"/>
    <lineage>
        <taxon>Bacteria</taxon>
        <taxon>Pseudomonadati</taxon>
        <taxon>Pseudomonadota</taxon>
        <taxon>Betaproteobacteria</taxon>
        <taxon>Burkholderiales</taxon>
        <taxon>Oxalobacteraceae</taxon>
        <taxon>Undibacterium</taxon>
    </lineage>
</organism>
<dbReference type="Proteomes" id="UP000247792">
    <property type="component" value="Unassembled WGS sequence"/>
</dbReference>
<dbReference type="PANTHER" id="PTHR46825:SF9">
    <property type="entry name" value="BETA-LACTAMASE-RELATED DOMAIN-CONTAINING PROTEIN"/>
    <property type="match status" value="1"/>
</dbReference>
<feature type="chain" id="PRO_5016278018" evidence="1">
    <location>
        <begin position="24"/>
        <end position="500"/>
    </location>
</feature>
<proteinExistence type="predicted"/>
<evidence type="ECO:0000256" key="1">
    <source>
        <dbReference type="SAM" id="SignalP"/>
    </source>
</evidence>
<dbReference type="Gene3D" id="3.40.710.10">
    <property type="entry name" value="DD-peptidase/beta-lactamase superfamily"/>
    <property type="match status" value="1"/>
</dbReference>
<evidence type="ECO:0000313" key="3">
    <source>
        <dbReference type="EMBL" id="PXX37261.1"/>
    </source>
</evidence>
<keyword evidence="4" id="KW-1185">Reference proteome</keyword>
<comment type="caution">
    <text evidence="3">The sequence shown here is derived from an EMBL/GenBank/DDBJ whole genome shotgun (WGS) entry which is preliminary data.</text>
</comment>
<evidence type="ECO:0000313" key="4">
    <source>
        <dbReference type="Proteomes" id="UP000247792"/>
    </source>
</evidence>
<evidence type="ECO:0000259" key="2">
    <source>
        <dbReference type="Pfam" id="PF00144"/>
    </source>
</evidence>
<reference evidence="3 4" key="1">
    <citation type="submission" date="2018-05" db="EMBL/GenBank/DDBJ databases">
        <title>Genomic Encyclopedia of Type Strains, Phase IV (KMG-IV): sequencing the most valuable type-strain genomes for metagenomic binning, comparative biology and taxonomic classification.</title>
        <authorList>
            <person name="Goeker M."/>
        </authorList>
    </citation>
    <scope>NUCLEOTIDE SEQUENCE [LARGE SCALE GENOMIC DNA]</scope>
    <source>
        <strain evidence="3 4">DSM 19792</strain>
    </source>
</reference>
<dbReference type="AlphaFoldDB" id="A0A318ISB4"/>
<dbReference type="OrthoDB" id="9801061at2"/>
<accession>A0A318ISB4</accession>
<dbReference type="InterPro" id="IPR011990">
    <property type="entry name" value="TPR-like_helical_dom_sf"/>
</dbReference>
<dbReference type="InterPro" id="IPR012338">
    <property type="entry name" value="Beta-lactam/transpept-like"/>
</dbReference>
<dbReference type="Pfam" id="PF00144">
    <property type="entry name" value="Beta-lactamase"/>
    <property type="match status" value="1"/>
</dbReference>
<name>A0A318ISB4_9BURK</name>
<dbReference type="InterPro" id="IPR050491">
    <property type="entry name" value="AmpC-like"/>
</dbReference>
<gene>
    <name evidence="3" type="ORF">DFR42_11724</name>
</gene>
<protein>
    <submittedName>
        <fullName evidence="3">CubicO group peptidase (Beta-lactamase class C family)</fullName>
    </submittedName>
</protein>
<dbReference type="InterPro" id="IPR001466">
    <property type="entry name" value="Beta-lactam-related"/>
</dbReference>
<dbReference type="Gene3D" id="1.25.40.10">
    <property type="entry name" value="Tetratricopeptide repeat domain"/>
    <property type="match status" value="1"/>
</dbReference>
<sequence>MTKLIASLCVVCSLMGATATAYAANYAASANEVAAKIQMSDAEIKQQIDRYIKSEMQERRIPGMQLAVVKGGKIVLLKSYGLAEIPNAVAVNDQNVFSINSATKSFTGVAIMQLVEEGKLDLSAPVSRYLDGLPVAWQAVTVRQLLTHTSGIPDIISSKIPSLATPQEVDAAWAAIQTWPMEFKTGERYRYNQTNYILLGKIIDRLSGMPFIEFFQKRQFAVAGMRSVGFGESRDVIPRKAVSYRYEEPGGSLRHIVETYPPFLRTGAGMNSSAEDVANWLIALQQGKLISAAGLKQLWTPGTFNNGKPTVWALGWPVMRQGEYAAVAGVGGARSAFYVYPGHDLAIVTLTNLAGADPQGMIDDIAGFYLPGLRKAHGGAYAGHLLREQISQEGYAGLAAKLNKIKIDKGLPDPSEDDFNSWGYRLLGKKMADQAVTVFGLGVQVYPNSANLHDSLAEVYEFQGDKLAALKHYRLSLGLNAQNSHAAERIAVLDGTQKNR</sequence>
<feature type="domain" description="Beta-lactamase-related" evidence="2">
    <location>
        <begin position="48"/>
        <end position="359"/>
    </location>
</feature>
<dbReference type="SUPFAM" id="SSF56601">
    <property type="entry name" value="beta-lactamase/transpeptidase-like"/>
    <property type="match status" value="1"/>
</dbReference>
<keyword evidence="1" id="KW-0732">Signal</keyword>
<dbReference type="EMBL" id="QJKB01000017">
    <property type="protein sequence ID" value="PXX37261.1"/>
    <property type="molecule type" value="Genomic_DNA"/>
</dbReference>
<dbReference type="SUPFAM" id="SSF48452">
    <property type="entry name" value="TPR-like"/>
    <property type="match status" value="1"/>
</dbReference>
<feature type="signal peptide" evidence="1">
    <location>
        <begin position="1"/>
        <end position="23"/>
    </location>
</feature>